<dbReference type="Pfam" id="PF10545">
    <property type="entry name" value="MADF_DNA_bdg"/>
    <property type="match status" value="2"/>
</dbReference>
<dbReference type="InterPro" id="IPR039353">
    <property type="entry name" value="TF_Adf1"/>
</dbReference>
<feature type="compositionally biased region" description="Low complexity" evidence="2">
    <location>
        <begin position="738"/>
        <end position="749"/>
    </location>
</feature>
<dbReference type="GO" id="GO:0005634">
    <property type="term" value="C:nucleus"/>
    <property type="evidence" value="ECO:0007669"/>
    <property type="project" value="TreeGrafter"/>
</dbReference>
<keyword evidence="1" id="KW-0175">Coiled coil</keyword>
<dbReference type="OrthoDB" id="8062432at2759"/>
<feature type="domain" description="MADF" evidence="3">
    <location>
        <begin position="219"/>
        <end position="301"/>
    </location>
</feature>
<reference evidence="5" key="1">
    <citation type="submission" date="2025-08" db="UniProtKB">
        <authorList>
            <consortium name="RefSeq"/>
        </authorList>
    </citation>
    <scope>IDENTIFICATION</scope>
    <source>
        <strain evidence="5">15085-1641.00</strain>
        <tissue evidence="5">Whole body</tissue>
    </source>
</reference>
<dbReference type="GO" id="GO:0006357">
    <property type="term" value="P:regulation of transcription by RNA polymerase II"/>
    <property type="evidence" value="ECO:0007669"/>
    <property type="project" value="TreeGrafter"/>
</dbReference>
<protein>
    <submittedName>
        <fullName evidence="5">Uncharacterized protein LOC111603083 isoform X1</fullName>
    </submittedName>
</protein>
<dbReference type="CTD" id="31988"/>
<feature type="coiled-coil region" evidence="1">
    <location>
        <begin position="1068"/>
        <end position="1109"/>
    </location>
</feature>
<dbReference type="PROSITE" id="PS51029">
    <property type="entry name" value="MADF"/>
    <property type="match status" value="3"/>
</dbReference>
<dbReference type="KEGG" id="dhe:111603083"/>
<gene>
    <name evidence="5" type="primary">LOC111603083</name>
</gene>
<dbReference type="InterPro" id="IPR006578">
    <property type="entry name" value="MADF-dom"/>
</dbReference>
<proteinExistence type="predicted"/>
<dbReference type="GO" id="GO:0005667">
    <property type="term" value="C:transcription regulator complex"/>
    <property type="evidence" value="ECO:0007669"/>
    <property type="project" value="TreeGrafter"/>
</dbReference>
<evidence type="ECO:0000256" key="2">
    <source>
        <dbReference type="SAM" id="MobiDB-lite"/>
    </source>
</evidence>
<feature type="domain" description="MADF" evidence="3">
    <location>
        <begin position="72"/>
        <end position="167"/>
    </location>
</feature>
<feature type="region of interest" description="Disordered" evidence="2">
    <location>
        <begin position="738"/>
        <end position="758"/>
    </location>
</feature>
<dbReference type="PANTHER" id="PTHR12243:SF67">
    <property type="entry name" value="COREPRESSOR OF PANGOLIN, ISOFORM A-RELATED"/>
    <property type="match status" value="1"/>
</dbReference>
<sequence length="1309" mass="149708">MENRAESKQKVADAEIDAMETLDVNETKPKLEQGEELMDFVISPVMQSPNSSDTCISKTSAYNLETFLAERRLIRLVRKRSALYNRHHRRFKDYVFKEQLWQTIARKMSLELSKCISTWVELRYKYQRHVRRLRSYRRKVQTCRNQAHARPIMLHEEELLFLYTHVAQLPLQPDQRTNVHDLEATSVDDDVIIVNHQPAIVIDVEEYCDQHKISSDQQRLIDAVRAYPQLYDTQHLNYANYRHRGLIWGAISNELHEKATKLMKIWLQLTTRYEWESLHCNSSSSSSQLLKQLSFLDPHIRNTPNTVCKMSMYLKDAWFDTIEHFRSVVNLIDVLKTMPELGQMVEDSQDQTQKPTRYHELWLRVSAQVNCSSQRCEVTWLVLRNFYLELAEMRKIGYQLQDKWFFEKIIGCLYKLLAKKRAASNVVKVTTPPKLRAHMTGPASLRDWPKMGSSLTCSTPQPVQPLPLAIVYPAITRSPNTPISAIPINSSSSNTVTNSIAATTNTNRSSGGACSTSGFAMPRITAAISVVAKPAPTAAPLTVAPVATIPNSNYLSKGPKPLALPIPATVQLATVPGVRPGLPRTGLHVTVKPGMRLPLTPRMPPVIGSTSNSAIRSIRGATIIRPVAPAPAGTIVTTTTTTTTQEPRPISKVANWSSILAAATPPSTIKLGPPLPKLVPLTVCKDTVKLPSKKIVLKAPSTTMPMPTLTPRMLLRKQPNTVCGNPALPIKISSVSSSMNSKKPKLLPSSPQPPPPPSMVSLPIQKTTCPPDLCVQTPSECDIKVEFRDCPTMGRIIHVEGATVLYSPNLTMARVAIFIREVMAIPQLHMTETHSTARSTIIWQQISRKYHMPEQVCRGIWRFLAANISLFPEIAPMEELMRPFKSTFKVWEKSHRLFSKFDEIARKYQWMLHKDKLPALMQLFQKYEHLYWELRRPRPGELSHSVRPPRQYTDKERKEVWQLARERFPHMNHQDVWSMFKFAFKTFMDDLERGIENPWPQNWWHALEQLKFLVNVRYHPLEPYYYIVHNKFMEEVKRCSMYEALMQPNLTGGLAKSLANNSPMPWETAEAKELFAMQKQQIQQAQEEQEQQQQQAELLKNKQLSAEAELRMDIQPPIKELRKSLADADSRKLPSIDSYQLSRLLLCYPHTYSRASTIEKRRAWLKVAKELNASVTECRACLQHALREMRILKTIDLNNRCSLSHKYYRHLNEIFTQVKTGAATPQNLSQMLMEPTETIYPERYVPEINMIVCKPSLVVKNWAYAANNLPNANRDSLRPRLRKIFAKYAHLANIEWPNDGPVKRSNGTL</sequence>
<evidence type="ECO:0000313" key="5">
    <source>
        <dbReference type="RefSeq" id="XP_023176309.2"/>
    </source>
</evidence>
<accession>A0A6J1MGW9</accession>
<feature type="domain" description="MADF" evidence="3">
    <location>
        <begin position="330"/>
        <end position="418"/>
    </location>
</feature>
<dbReference type="Proteomes" id="UP000504633">
    <property type="component" value="Unplaced"/>
</dbReference>
<dbReference type="PANTHER" id="PTHR12243">
    <property type="entry name" value="MADF DOMAIN TRANSCRIPTION FACTOR"/>
    <property type="match status" value="1"/>
</dbReference>
<dbReference type="RefSeq" id="XP_023176309.2">
    <property type="nucleotide sequence ID" value="XM_023320541.2"/>
</dbReference>
<organism evidence="4 5">
    <name type="scientific">Drosophila hydei</name>
    <name type="common">Fruit fly</name>
    <dbReference type="NCBI Taxonomy" id="7224"/>
    <lineage>
        <taxon>Eukaryota</taxon>
        <taxon>Metazoa</taxon>
        <taxon>Ecdysozoa</taxon>
        <taxon>Arthropoda</taxon>
        <taxon>Hexapoda</taxon>
        <taxon>Insecta</taxon>
        <taxon>Pterygota</taxon>
        <taxon>Neoptera</taxon>
        <taxon>Endopterygota</taxon>
        <taxon>Diptera</taxon>
        <taxon>Brachycera</taxon>
        <taxon>Muscomorpha</taxon>
        <taxon>Ephydroidea</taxon>
        <taxon>Drosophilidae</taxon>
        <taxon>Drosophila</taxon>
    </lineage>
</organism>
<keyword evidence="4" id="KW-1185">Reference proteome</keyword>
<evidence type="ECO:0000256" key="1">
    <source>
        <dbReference type="SAM" id="Coils"/>
    </source>
</evidence>
<evidence type="ECO:0000313" key="4">
    <source>
        <dbReference type="Proteomes" id="UP000504633"/>
    </source>
</evidence>
<dbReference type="OMA" id="FRTYMED"/>
<name>A0A6J1MGW9_DROHY</name>
<dbReference type="SMART" id="SM00595">
    <property type="entry name" value="MADF"/>
    <property type="match status" value="2"/>
</dbReference>
<evidence type="ECO:0000259" key="3">
    <source>
        <dbReference type="PROSITE" id="PS51029"/>
    </source>
</evidence>
<dbReference type="GeneID" id="111603083"/>